<organism evidence="9 10">
    <name type="scientific">Nocardioides piscis</name>
    <dbReference type="NCBI Taxonomy" id="2714938"/>
    <lineage>
        <taxon>Bacteria</taxon>
        <taxon>Bacillati</taxon>
        <taxon>Actinomycetota</taxon>
        <taxon>Actinomycetes</taxon>
        <taxon>Propionibacteriales</taxon>
        <taxon>Nocardioidaceae</taxon>
        <taxon>Nocardioides</taxon>
    </lineage>
</organism>
<gene>
    <name evidence="9" type="ORF">G7071_05345</name>
</gene>
<feature type="transmembrane region" description="Helical" evidence="8">
    <location>
        <begin position="200"/>
        <end position="231"/>
    </location>
</feature>
<dbReference type="InterPro" id="IPR018584">
    <property type="entry name" value="GT87"/>
</dbReference>
<evidence type="ECO:0000256" key="1">
    <source>
        <dbReference type="ARBA" id="ARBA00004651"/>
    </source>
</evidence>
<dbReference type="RefSeq" id="WP_166315839.1">
    <property type="nucleotide sequence ID" value="NZ_CP049866.1"/>
</dbReference>
<keyword evidence="5 8" id="KW-1133">Transmembrane helix</keyword>
<evidence type="ECO:0000256" key="2">
    <source>
        <dbReference type="ARBA" id="ARBA00022475"/>
    </source>
</evidence>
<feature type="transmembrane region" description="Helical" evidence="8">
    <location>
        <begin position="364"/>
        <end position="392"/>
    </location>
</feature>
<sequence>MSGGADERGGVGMRQVAPTRDDDLVRSVSEVVGGPLGDHAGRHPWWTPLRVVLVLGALAMSLGIMAKAPCLDVAGETTTGRYAALCWTDTSTTYVASGFAEGLWPFTDDAQARARYAPSGLPPLPGYVAFVSQRITGLLSGSPDLDARGQVSVAEVAEQPEVQREAAIFSLVTAVLLAAAGLFAAALLSGVRRQRPWDAAAFAMAPVLIAFFPIAWDLLAAAAVAATLWAWARERRVLAGVAIGVGAAASPLVALLLVPAVAVLGRDRRWPQAGTVALAACATWLLLTLPAWASSPAAWRASWRGHVDGADIGSLWQLASEVTGRVPSTRVLLLALALALVCLAAVVGHLAWRARWSFASLGTLTIAVALFVSPTSSPGLALVLLPLAVVAVRSWTHLLVWQGCEIIHWAMLGFYLGGALAPAAGGDARAYWWGIAMRLGGLVWLIGATALVAGDAGPGSDDDDAVEAGRGEADPDLEVLADVRHPSA</sequence>
<dbReference type="Pfam" id="PF09594">
    <property type="entry name" value="GT87"/>
    <property type="match status" value="1"/>
</dbReference>
<evidence type="ECO:0000256" key="5">
    <source>
        <dbReference type="ARBA" id="ARBA00022989"/>
    </source>
</evidence>
<feature type="transmembrane region" description="Helical" evidence="8">
    <location>
        <begin position="398"/>
        <end position="418"/>
    </location>
</feature>
<accession>A0A6G7YE72</accession>
<evidence type="ECO:0000256" key="7">
    <source>
        <dbReference type="ARBA" id="ARBA00024033"/>
    </source>
</evidence>
<dbReference type="EMBL" id="CP049866">
    <property type="protein sequence ID" value="QIK74941.1"/>
    <property type="molecule type" value="Genomic_DNA"/>
</dbReference>
<dbReference type="GO" id="GO:0016758">
    <property type="term" value="F:hexosyltransferase activity"/>
    <property type="evidence" value="ECO:0007669"/>
    <property type="project" value="InterPro"/>
</dbReference>
<reference evidence="9 10" key="1">
    <citation type="submission" date="2020-03" db="EMBL/GenBank/DDBJ databases">
        <title>Nocardioides sp. nov., isolated from fish.</title>
        <authorList>
            <person name="Hyun D.-W."/>
            <person name="Bae J.-W."/>
        </authorList>
    </citation>
    <scope>NUCLEOTIDE SEQUENCE [LARGE SCALE GENOMIC DNA]</scope>
    <source>
        <strain evidence="9 10">HDW12A</strain>
    </source>
</reference>
<dbReference type="KEGG" id="npi:G7071_05345"/>
<keyword evidence="4 8" id="KW-0812">Transmembrane</keyword>
<protein>
    <submittedName>
        <fullName evidence="9">DUF2029 domain-containing protein</fullName>
    </submittedName>
</protein>
<dbReference type="Proteomes" id="UP000502035">
    <property type="component" value="Chromosome"/>
</dbReference>
<feature type="transmembrane region" description="Helical" evidence="8">
    <location>
        <begin position="331"/>
        <end position="352"/>
    </location>
</feature>
<dbReference type="GO" id="GO:0005886">
    <property type="term" value="C:plasma membrane"/>
    <property type="evidence" value="ECO:0007669"/>
    <property type="project" value="UniProtKB-SubCell"/>
</dbReference>
<feature type="transmembrane region" description="Helical" evidence="8">
    <location>
        <begin position="430"/>
        <end position="453"/>
    </location>
</feature>
<comment type="similarity">
    <text evidence="7">Belongs to the glycosyltransferase 87 family.</text>
</comment>
<proteinExistence type="inferred from homology"/>
<evidence type="ECO:0000256" key="6">
    <source>
        <dbReference type="ARBA" id="ARBA00023136"/>
    </source>
</evidence>
<feature type="transmembrane region" description="Helical" evidence="8">
    <location>
        <begin position="276"/>
        <end position="293"/>
    </location>
</feature>
<evidence type="ECO:0000313" key="10">
    <source>
        <dbReference type="Proteomes" id="UP000502035"/>
    </source>
</evidence>
<dbReference type="AlphaFoldDB" id="A0A6G7YE72"/>
<feature type="transmembrane region" description="Helical" evidence="8">
    <location>
        <begin position="237"/>
        <end position="264"/>
    </location>
</feature>
<evidence type="ECO:0000313" key="9">
    <source>
        <dbReference type="EMBL" id="QIK74941.1"/>
    </source>
</evidence>
<keyword evidence="2" id="KW-1003">Cell membrane</keyword>
<evidence type="ECO:0000256" key="3">
    <source>
        <dbReference type="ARBA" id="ARBA00022679"/>
    </source>
</evidence>
<evidence type="ECO:0000256" key="8">
    <source>
        <dbReference type="SAM" id="Phobius"/>
    </source>
</evidence>
<keyword evidence="10" id="KW-1185">Reference proteome</keyword>
<feature type="transmembrane region" description="Helical" evidence="8">
    <location>
        <begin position="166"/>
        <end position="188"/>
    </location>
</feature>
<keyword evidence="6 8" id="KW-0472">Membrane</keyword>
<comment type="subcellular location">
    <subcellularLocation>
        <location evidence="1">Cell membrane</location>
        <topology evidence="1">Multi-pass membrane protein</topology>
    </subcellularLocation>
</comment>
<keyword evidence="3" id="KW-0808">Transferase</keyword>
<evidence type="ECO:0000256" key="4">
    <source>
        <dbReference type="ARBA" id="ARBA00022692"/>
    </source>
</evidence>
<name>A0A6G7YE72_9ACTN</name>